<dbReference type="Proteomes" id="UP000249324">
    <property type="component" value="Unassembled WGS sequence"/>
</dbReference>
<comment type="caution">
    <text evidence="2">The sequence shown here is derived from an EMBL/GenBank/DDBJ whole genome shotgun (WGS) entry which is preliminary data.</text>
</comment>
<keyword evidence="1" id="KW-1133">Transmembrane helix</keyword>
<keyword evidence="1" id="KW-0472">Membrane</keyword>
<feature type="transmembrane region" description="Helical" evidence="1">
    <location>
        <begin position="7"/>
        <end position="29"/>
    </location>
</feature>
<reference evidence="2 3" key="1">
    <citation type="journal article" date="2021" name="BMC Genomics">
        <title>Genome-resolved metagenome and metatranscriptome analyses of thermophilic composting reveal key bacterial players and their metabolic interactions.</title>
        <authorList>
            <person name="Braga L.P.P."/>
            <person name="Pereira R.V."/>
            <person name="Martins L.F."/>
            <person name="Moura L.M.S."/>
            <person name="Sanchez F.B."/>
            <person name="Patane J.S.L."/>
            <person name="da Silva A.M."/>
            <person name="Setubal J.C."/>
        </authorList>
    </citation>
    <scope>NUCLEOTIDE SEQUENCE [LARGE SCALE GENOMIC DNA]</scope>
    <source>
        <strain evidence="2">ZC4RG45</strain>
    </source>
</reference>
<accession>A0ABD6FLI4</accession>
<organism evidence="2 3">
    <name type="scientific">Thermocrispum agreste</name>
    <dbReference type="NCBI Taxonomy" id="37925"/>
    <lineage>
        <taxon>Bacteria</taxon>
        <taxon>Bacillati</taxon>
        <taxon>Actinomycetota</taxon>
        <taxon>Actinomycetes</taxon>
        <taxon>Pseudonocardiales</taxon>
        <taxon>Pseudonocardiaceae</taxon>
        <taxon>Thermocrispum</taxon>
    </lineage>
</organism>
<dbReference type="AlphaFoldDB" id="A0ABD6FLI4"/>
<gene>
    <name evidence="2" type="ORF">DIU77_016745</name>
</gene>
<evidence type="ECO:0000256" key="1">
    <source>
        <dbReference type="SAM" id="Phobius"/>
    </source>
</evidence>
<proteinExistence type="predicted"/>
<protein>
    <submittedName>
        <fullName evidence="2">Uncharacterized protein</fullName>
    </submittedName>
</protein>
<dbReference type="EMBL" id="QGUI02000296">
    <property type="protein sequence ID" value="MFO7193892.1"/>
    <property type="molecule type" value="Genomic_DNA"/>
</dbReference>
<sequence length="88" mass="9339">MSRLRWWAIATVWAVGVAAVAHMVTAFVLSGWETAAIVADIIAAIAAVVGTVLSVHVLLTNKDGVVLAPPKAGDPEHWMVPRDEVDQV</sequence>
<name>A0ABD6FLI4_9PSEU</name>
<feature type="transmembrane region" description="Helical" evidence="1">
    <location>
        <begin position="35"/>
        <end position="59"/>
    </location>
</feature>
<keyword evidence="1" id="KW-0812">Transmembrane</keyword>
<evidence type="ECO:0000313" key="2">
    <source>
        <dbReference type="EMBL" id="MFO7193892.1"/>
    </source>
</evidence>
<feature type="non-terminal residue" evidence="2">
    <location>
        <position position="88"/>
    </location>
</feature>
<evidence type="ECO:0000313" key="3">
    <source>
        <dbReference type="Proteomes" id="UP000249324"/>
    </source>
</evidence>